<dbReference type="STRING" id="1547283.A9C19_06795"/>
<comment type="similarity">
    <text evidence="1">Belongs to the SIMIBI class G3E GTPase family. ArgK/MeaB subfamily.</text>
</comment>
<evidence type="ECO:0000256" key="1">
    <source>
        <dbReference type="ARBA" id="ARBA00009625"/>
    </source>
</evidence>
<dbReference type="KEGG" id="bwh:A9C19_06795"/>
<dbReference type="SUPFAM" id="SSF52540">
    <property type="entry name" value="P-loop containing nucleoside triphosphate hydrolases"/>
    <property type="match status" value="1"/>
</dbReference>
<dbReference type="NCBIfam" id="NF006958">
    <property type="entry name" value="PRK09435.1"/>
    <property type="match status" value="1"/>
</dbReference>
<organism evidence="2 3">
    <name type="scientific">Bacillus weihaiensis</name>
    <dbReference type="NCBI Taxonomy" id="1547283"/>
    <lineage>
        <taxon>Bacteria</taxon>
        <taxon>Bacillati</taxon>
        <taxon>Bacillota</taxon>
        <taxon>Bacilli</taxon>
        <taxon>Bacillales</taxon>
        <taxon>Bacillaceae</taxon>
        <taxon>Bacillus</taxon>
    </lineage>
</organism>
<dbReference type="CDD" id="cd03114">
    <property type="entry name" value="MMAA-like"/>
    <property type="match status" value="1"/>
</dbReference>
<name>A0A1L3MQ61_9BACI</name>
<proteinExistence type="inferred from homology"/>
<dbReference type="GO" id="GO:0003924">
    <property type="term" value="F:GTPase activity"/>
    <property type="evidence" value="ECO:0007669"/>
    <property type="project" value="InterPro"/>
</dbReference>
<dbReference type="Proteomes" id="UP000181936">
    <property type="component" value="Chromosome"/>
</dbReference>
<gene>
    <name evidence="2" type="ORF">A9C19_06795</name>
</gene>
<dbReference type="InterPro" id="IPR027417">
    <property type="entry name" value="P-loop_NTPase"/>
</dbReference>
<dbReference type="Gene3D" id="1.10.287.130">
    <property type="match status" value="1"/>
</dbReference>
<evidence type="ECO:0000313" key="2">
    <source>
        <dbReference type="EMBL" id="APH04478.1"/>
    </source>
</evidence>
<sequence length="338" mass="37963">MTWQSKNQRQIPTEEYVKGIKEGNRTVLARAITLVESNAERHFIQAQQLIESLLKEPSNSIRIGITGVPGAGKSTFIDSFGSLLCNQGHRVAVLAVDPSSQVSNGSIMGDKTRMERLSRHPNAFIRPSPSGGNLGGVSRKTRETILLCEAAGYDVIIVETMGVGQGEFVVREMVDFFLLLVLTGAGDELQTMKKGIMELPDLVVVNKADGDNMMKAERAKQEYGSILHFLKPYTPNWTTITLTASALKETGIKDIWDRVMEFEHVTKKNGFFYERRKNQQTEWLYSLLTHELHHLFFTNSSVKKQLPLFEEQIRMGEKTVSASALEILSLFLEKIKNE</sequence>
<dbReference type="Gene3D" id="1.20.5.170">
    <property type="match status" value="1"/>
</dbReference>
<dbReference type="NCBIfam" id="TIGR00750">
    <property type="entry name" value="lao"/>
    <property type="match status" value="1"/>
</dbReference>
<protein>
    <submittedName>
        <fullName evidence="2">ATPase/protein kinase</fullName>
    </submittedName>
</protein>
<accession>A0A1L3MQ61</accession>
<dbReference type="OrthoDB" id="9778292at2"/>
<dbReference type="EMBL" id="CP016020">
    <property type="protein sequence ID" value="APH04478.1"/>
    <property type="molecule type" value="Genomic_DNA"/>
</dbReference>
<reference evidence="2 3" key="1">
    <citation type="journal article" date="2016" name="Sci. Rep.">
        <title>Complete genome sequence and transcriptomic analysis of a novel marine strain Bacillus weihaiensis reveals the mechanism of brown algae degradation.</title>
        <authorList>
            <person name="Zhu Y."/>
            <person name="Chen P."/>
            <person name="Bao Y."/>
            <person name="Men Y."/>
            <person name="Zeng Y."/>
            <person name="Yang J."/>
            <person name="Sun J."/>
            <person name="Sun Y."/>
        </authorList>
    </citation>
    <scope>NUCLEOTIDE SEQUENCE [LARGE SCALE GENOMIC DNA]</scope>
    <source>
        <strain evidence="2 3">Alg07</strain>
    </source>
</reference>
<dbReference type="Pfam" id="PF03308">
    <property type="entry name" value="MeaB"/>
    <property type="match status" value="1"/>
</dbReference>
<keyword evidence="2" id="KW-0808">Transferase</keyword>
<dbReference type="RefSeq" id="WP_072579266.1">
    <property type="nucleotide sequence ID" value="NZ_CP016020.1"/>
</dbReference>
<keyword evidence="3" id="KW-1185">Reference proteome</keyword>
<dbReference type="InterPro" id="IPR005129">
    <property type="entry name" value="GTPase_ArgK"/>
</dbReference>
<dbReference type="GO" id="GO:0005525">
    <property type="term" value="F:GTP binding"/>
    <property type="evidence" value="ECO:0007669"/>
    <property type="project" value="InterPro"/>
</dbReference>
<dbReference type="Gene3D" id="3.40.50.300">
    <property type="entry name" value="P-loop containing nucleotide triphosphate hydrolases"/>
    <property type="match status" value="1"/>
</dbReference>
<evidence type="ECO:0000313" key="3">
    <source>
        <dbReference type="Proteomes" id="UP000181936"/>
    </source>
</evidence>
<keyword evidence="2" id="KW-0418">Kinase</keyword>
<dbReference type="AlphaFoldDB" id="A0A1L3MQ61"/>
<dbReference type="PANTHER" id="PTHR23408">
    <property type="entry name" value="METHYLMALONYL-COA MUTASE"/>
    <property type="match status" value="1"/>
</dbReference>
<dbReference type="GO" id="GO:0005737">
    <property type="term" value="C:cytoplasm"/>
    <property type="evidence" value="ECO:0007669"/>
    <property type="project" value="TreeGrafter"/>
</dbReference>
<dbReference type="PANTHER" id="PTHR23408:SF3">
    <property type="entry name" value="METHYLMALONIC ACIDURIA TYPE A PROTEIN, MITOCHONDRIAL"/>
    <property type="match status" value="1"/>
</dbReference>
<dbReference type="GO" id="GO:0016301">
    <property type="term" value="F:kinase activity"/>
    <property type="evidence" value="ECO:0007669"/>
    <property type="project" value="UniProtKB-KW"/>
</dbReference>